<dbReference type="Pfam" id="PF09992">
    <property type="entry name" value="NAGPA"/>
    <property type="match status" value="1"/>
</dbReference>
<evidence type="ECO:0000313" key="3">
    <source>
        <dbReference type="Proteomes" id="UP000186917"/>
    </source>
</evidence>
<reference evidence="3" key="1">
    <citation type="submission" date="2017-01" db="EMBL/GenBank/DDBJ databases">
        <authorList>
            <person name="Varghese N."/>
            <person name="Submissions S."/>
        </authorList>
    </citation>
    <scope>NUCLEOTIDE SEQUENCE [LARGE SCALE GENOMIC DNA]</scope>
    <source>
        <strain evidence="3">DSM 21054</strain>
    </source>
</reference>
<dbReference type="Proteomes" id="UP000186917">
    <property type="component" value="Unassembled WGS sequence"/>
</dbReference>
<gene>
    <name evidence="2" type="ORF">SAMN05421788_106171</name>
</gene>
<sequence>MFFMYEITIFSNTQPNMNNNRFLTPIMVMLALAALTVCFSRKQDGDNRFLTYYADTKKQDIRLYWKDDAGKPLKTLQRLADFVKGKNQRLLFAMNGGMYAAGNIPKGVYIEDAKLVTPLDTASGAGNFYIRPNGVFYITKDSIAGICTTESFAKQAKVRYATQSGPMLLVNRQMLPVFTKGSANVNIRNGVGILPDNRLVFVMSKEPVNFYDFAAFFQSLGCVHALYLDGYVSRTYLPAQNWIQTDGDFGVMIGVSL</sequence>
<dbReference type="AlphaFoldDB" id="A0A1N7QP38"/>
<protein>
    <submittedName>
        <fullName evidence="2">Uncharacterized protein YigE, DUF2233 family</fullName>
    </submittedName>
</protein>
<dbReference type="STRING" id="477680.SAMN05421788_106171"/>
<proteinExistence type="predicted"/>
<name>A0A1N7QP38_9BACT</name>
<accession>A0A1N7QP38</accession>
<dbReference type="EMBL" id="FTOR01000006">
    <property type="protein sequence ID" value="SIT24685.1"/>
    <property type="molecule type" value="Genomic_DNA"/>
</dbReference>
<organism evidence="2 3">
    <name type="scientific">Filimonas lacunae</name>
    <dbReference type="NCBI Taxonomy" id="477680"/>
    <lineage>
        <taxon>Bacteria</taxon>
        <taxon>Pseudomonadati</taxon>
        <taxon>Bacteroidota</taxon>
        <taxon>Chitinophagia</taxon>
        <taxon>Chitinophagales</taxon>
        <taxon>Chitinophagaceae</taxon>
        <taxon>Filimonas</taxon>
    </lineage>
</organism>
<dbReference type="InterPro" id="IPR018711">
    <property type="entry name" value="NAGPA"/>
</dbReference>
<keyword evidence="3" id="KW-1185">Reference proteome</keyword>
<feature type="domain" description="Phosphodiester glycosidase" evidence="1">
    <location>
        <begin position="91"/>
        <end position="237"/>
    </location>
</feature>
<evidence type="ECO:0000259" key="1">
    <source>
        <dbReference type="Pfam" id="PF09992"/>
    </source>
</evidence>
<evidence type="ECO:0000313" key="2">
    <source>
        <dbReference type="EMBL" id="SIT24685.1"/>
    </source>
</evidence>